<dbReference type="RefSeq" id="WP_229954399.1">
    <property type="nucleotide sequence ID" value="NZ_BAAAEM010000002.1"/>
</dbReference>
<keyword evidence="1" id="KW-1133">Transmembrane helix</keyword>
<comment type="caution">
    <text evidence="2">The sequence shown here is derived from an EMBL/GenBank/DDBJ whole genome shotgun (WGS) entry which is preliminary data.</text>
</comment>
<dbReference type="InterPro" id="IPR003425">
    <property type="entry name" value="CCB3/YggT"/>
</dbReference>
<protein>
    <submittedName>
        <fullName evidence="2">YggT family protein</fullName>
    </submittedName>
</protein>
<evidence type="ECO:0000313" key="3">
    <source>
        <dbReference type="Proteomes" id="UP001500713"/>
    </source>
</evidence>
<keyword evidence="1" id="KW-0812">Transmembrane</keyword>
<accession>A0ABN0ZZF8</accession>
<name>A0ABN0ZZF8_9SPHN</name>
<keyword evidence="3" id="KW-1185">Reference proteome</keyword>
<dbReference type="EMBL" id="BAAAEM010000002">
    <property type="protein sequence ID" value="GAA0463824.1"/>
    <property type="molecule type" value="Genomic_DNA"/>
</dbReference>
<dbReference type="Pfam" id="PF02325">
    <property type="entry name" value="CCB3_YggT"/>
    <property type="match status" value="1"/>
</dbReference>
<keyword evidence="1" id="KW-0472">Membrane</keyword>
<feature type="transmembrane region" description="Helical" evidence="1">
    <location>
        <begin position="12"/>
        <end position="35"/>
    </location>
</feature>
<gene>
    <name evidence="2" type="ORF">GCM10009096_00370</name>
</gene>
<proteinExistence type="predicted"/>
<dbReference type="Proteomes" id="UP001500713">
    <property type="component" value="Unassembled WGS sequence"/>
</dbReference>
<feature type="transmembrane region" description="Helical" evidence="1">
    <location>
        <begin position="72"/>
        <end position="97"/>
    </location>
</feature>
<evidence type="ECO:0000256" key="1">
    <source>
        <dbReference type="SAM" id="Phobius"/>
    </source>
</evidence>
<organism evidence="2 3">
    <name type="scientific">Parasphingorhabdus litoris</name>
    <dbReference type="NCBI Taxonomy" id="394733"/>
    <lineage>
        <taxon>Bacteria</taxon>
        <taxon>Pseudomonadati</taxon>
        <taxon>Pseudomonadota</taxon>
        <taxon>Alphaproteobacteria</taxon>
        <taxon>Sphingomonadales</taxon>
        <taxon>Sphingomonadaceae</taxon>
        <taxon>Parasphingorhabdus</taxon>
    </lineage>
</organism>
<sequence>MFFALFQIISILLNVAITVIIVQAIMSWLLAFNVINLQNDIARAIWTTLDALTAPIYRPIRRIMPDFGSIDLTPMVVIIGIIILQDAILPPLGAALIPVL</sequence>
<reference evidence="2 3" key="1">
    <citation type="journal article" date="2019" name="Int. J. Syst. Evol. Microbiol.">
        <title>The Global Catalogue of Microorganisms (GCM) 10K type strain sequencing project: providing services to taxonomists for standard genome sequencing and annotation.</title>
        <authorList>
            <consortium name="The Broad Institute Genomics Platform"/>
            <consortium name="The Broad Institute Genome Sequencing Center for Infectious Disease"/>
            <person name="Wu L."/>
            <person name="Ma J."/>
        </authorList>
    </citation>
    <scope>NUCLEOTIDE SEQUENCE [LARGE SCALE GENOMIC DNA]</scope>
    <source>
        <strain evidence="2 3">JCM 14162</strain>
    </source>
</reference>
<evidence type="ECO:0000313" key="2">
    <source>
        <dbReference type="EMBL" id="GAA0463824.1"/>
    </source>
</evidence>